<keyword evidence="1" id="KW-0812">Transmembrane</keyword>
<evidence type="ECO:0000256" key="1">
    <source>
        <dbReference type="SAM" id="Phobius"/>
    </source>
</evidence>
<protein>
    <submittedName>
        <fullName evidence="2">Uncharacterized protein</fullName>
    </submittedName>
</protein>
<name>A0ABM9CZ54_9BACL</name>
<keyword evidence="3" id="KW-1185">Reference proteome</keyword>
<dbReference type="Proteomes" id="UP000838821">
    <property type="component" value="Unassembled WGS sequence"/>
</dbReference>
<sequence length="56" mass="6502">MKKGYILIIVFILLLGITYLMIYKPWEQNCDFGSMKGPKAVYDKFRSGELKCPENP</sequence>
<proteinExistence type="predicted"/>
<accession>A0ABM9CZ54</accession>
<comment type="caution">
    <text evidence="2">The sequence shown here is derived from an EMBL/GenBank/DDBJ whole genome shotgun (WGS) entry which is preliminary data.</text>
</comment>
<gene>
    <name evidence="2" type="ORF">PAECIP111891_06998</name>
</gene>
<evidence type="ECO:0000313" key="3">
    <source>
        <dbReference type="Proteomes" id="UP000838821"/>
    </source>
</evidence>
<dbReference type="EMBL" id="CAKMMW010000049">
    <property type="protein sequence ID" value="CAH1232355.1"/>
    <property type="molecule type" value="Genomic_DNA"/>
</dbReference>
<evidence type="ECO:0000313" key="2">
    <source>
        <dbReference type="EMBL" id="CAH1232355.1"/>
    </source>
</evidence>
<organism evidence="2 3">
    <name type="scientific">Paenibacillus allorhizoplanae</name>
    <dbReference type="NCBI Taxonomy" id="2905648"/>
    <lineage>
        <taxon>Bacteria</taxon>
        <taxon>Bacillati</taxon>
        <taxon>Bacillota</taxon>
        <taxon>Bacilli</taxon>
        <taxon>Bacillales</taxon>
        <taxon>Paenibacillaceae</taxon>
        <taxon>Paenibacillus</taxon>
    </lineage>
</organism>
<feature type="transmembrane region" description="Helical" evidence="1">
    <location>
        <begin position="6"/>
        <end position="26"/>
    </location>
</feature>
<reference evidence="2" key="1">
    <citation type="submission" date="2022-01" db="EMBL/GenBank/DDBJ databases">
        <authorList>
            <person name="Criscuolo A."/>
        </authorList>
    </citation>
    <scope>NUCLEOTIDE SEQUENCE</scope>
    <source>
        <strain evidence="2">CIP111891</strain>
    </source>
</reference>
<keyword evidence="1" id="KW-1133">Transmembrane helix</keyword>
<keyword evidence="1" id="KW-0472">Membrane</keyword>